<name>A0A5N6EAG1_9EURO</name>
<dbReference type="Proteomes" id="UP000326799">
    <property type="component" value="Unassembled WGS sequence"/>
</dbReference>
<organism evidence="1 2">
    <name type="scientific">Aspergillus novoparasiticus</name>
    <dbReference type="NCBI Taxonomy" id="986946"/>
    <lineage>
        <taxon>Eukaryota</taxon>
        <taxon>Fungi</taxon>
        <taxon>Dikarya</taxon>
        <taxon>Ascomycota</taxon>
        <taxon>Pezizomycotina</taxon>
        <taxon>Eurotiomycetes</taxon>
        <taxon>Eurotiomycetidae</taxon>
        <taxon>Eurotiales</taxon>
        <taxon>Aspergillaceae</taxon>
        <taxon>Aspergillus</taxon>
        <taxon>Aspergillus subgen. Circumdati</taxon>
    </lineage>
</organism>
<gene>
    <name evidence="1" type="ORF">BDV33DRAFT_209890</name>
</gene>
<proteinExistence type="predicted"/>
<dbReference type="EMBL" id="ML733574">
    <property type="protein sequence ID" value="KAB8213783.1"/>
    <property type="molecule type" value="Genomic_DNA"/>
</dbReference>
<dbReference type="AlphaFoldDB" id="A0A5N6EAG1"/>
<keyword evidence="2" id="KW-1185">Reference proteome</keyword>
<protein>
    <submittedName>
        <fullName evidence="1">Uncharacterized protein</fullName>
    </submittedName>
</protein>
<reference evidence="1 2" key="1">
    <citation type="submission" date="2019-04" db="EMBL/GenBank/DDBJ databases">
        <title>Fungal friends and foes A comparative genomics study of 23 Aspergillus species from section Flavi.</title>
        <authorList>
            <consortium name="DOE Joint Genome Institute"/>
            <person name="Kjaerbolling I."/>
            <person name="Vesth T.C."/>
            <person name="Frisvad J.C."/>
            <person name="Nybo J.L."/>
            <person name="Theobald S."/>
            <person name="Kildgaard S."/>
            <person name="Petersen T.I."/>
            <person name="Kuo A."/>
            <person name="Sato A."/>
            <person name="Lyhne E.K."/>
            <person name="Kogle M.E."/>
            <person name="Wiebenga A."/>
            <person name="Kun R.S."/>
            <person name="Lubbers R.J."/>
            <person name="Makela M.R."/>
            <person name="Barry K."/>
            <person name="Chovatia M."/>
            <person name="Clum A."/>
            <person name="Daum C."/>
            <person name="Haridas S."/>
            <person name="He G."/>
            <person name="LaButti K."/>
            <person name="Lipzen A."/>
            <person name="Mondo S."/>
            <person name="Pangilinan J."/>
            <person name="Riley R."/>
            <person name="Salamov A."/>
            <person name="Simmons B.A."/>
            <person name="Magnuson J.K."/>
            <person name="Henrissat B."/>
            <person name="Mortensen U.H."/>
            <person name="Larsen T.O."/>
            <person name="De vries R.P."/>
            <person name="Grigoriev I.V."/>
            <person name="Machida M."/>
            <person name="Baker S.E."/>
            <person name="Andersen M.R."/>
        </authorList>
    </citation>
    <scope>NUCLEOTIDE SEQUENCE [LARGE SCALE GENOMIC DNA]</scope>
    <source>
        <strain evidence="1 2">CBS 126849</strain>
    </source>
</reference>
<accession>A0A5N6EAG1</accession>
<evidence type="ECO:0000313" key="2">
    <source>
        <dbReference type="Proteomes" id="UP000326799"/>
    </source>
</evidence>
<sequence>MEHRRAFPFHGSDEEYVSYLEAELLKALKPETQQSSTTRLPICDELKVLYYDPYTSKDSEEPPNYENCKGEISAPYARNNFNRDTSDVDNAVGAAHDPSTASQERRELDSFLRKIKSAMSWEKKKKSVRLCSPENNRFVMQILCGKAWGTLRHGEDRQRDLPSLSDKDNRELVRRGCDYGELGKLSSVNGEMILLAAKFQQLVFVSYCSVLLHIGTSKDTVDWMLRRYVADVTPGSLKRIRLGSTWVNRCIAKLLTNGWGFRSWELFLLYPQSMGQYGRFACTKDSGSRVIETIGVSNPRLPIFEQGFIPYCIPCIIKMIAGEELQLASICDCLGYEYDLISLIYNNLQYADTVNFNPFQYAQNGAHLTDNFTTFDPYEHAQSGHATT</sequence>
<evidence type="ECO:0000313" key="1">
    <source>
        <dbReference type="EMBL" id="KAB8213783.1"/>
    </source>
</evidence>